<sequence>MNIPAIETLGNRRRTRSVLAFVVACALASHAGATKFDNASADRGHSLNSQERAPQVEIVARTSNRGFFGIRSDISTETDNGLVSTTGIAQGGYGFRGKPDITKLADFAIVSMGTESMERTKPVSERCHATHDSTKNSMTGRHVIVLVADCPPHTRSGVDGS</sequence>
<keyword evidence="1" id="KW-0732">Signal</keyword>
<evidence type="ECO:0000256" key="1">
    <source>
        <dbReference type="SAM" id="SignalP"/>
    </source>
</evidence>
<accession>A0A543K497</accession>
<comment type="caution">
    <text evidence="2">The sequence shown here is derived from an EMBL/GenBank/DDBJ whole genome shotgun (WGS) entry which is preliminary data.</text>
</comment>
<dbReference type="EMBL" id="VFPT01000004">
    <property type="protein sequence ID" value="TQM89908.1"/>
    <property type="molecule type" value="Genomic_DNA"/>
</dbReference>
<dbReference type="AlphaFoldDB" id="A0A543K497"/>
<reference evidence="2 3" key="1">
    <citation type="submission" date="2019-06" db="EMBL/GenBank/DDBJ databases">
        <title>Genomic Encyclopedia of Archaeal and Bacterial Type Strains, Phase II (KMG-II): from individual species to whole genera.</title>
        <authorList>
            <person name="Goeker M."/>
        </authorList>
    </citation>
    <scope>NUCLEOTIDE SEQUENCE [LARGE SCALE GENOMIC DNA]</scope>
    <source>
        <strain evidence="2 3">DSM 18423</strain>
    </source>
</reference>
<gene>
    <name evidence="2" type="ORF">BD293_4222</name>
</gene>
<evidence type="ECO:0000313" key="3">
    <source>
        <dbReference type="Proteomes" id="UP000320582"/>
    </source>
</evidence>
<feature type="signal peptide" evidence="1">
    <location>
        <begin position="1"/>
        <end position="31"/>
    </location>
</feature>
<dbReference type="RefSeq" id="WP_142085485.1">
    <property type="nucleotide sequence ID" value="NZ_VFPT01000004.1"/>
</dbReference>
<name>A0A543K497_9RHOB</name>
<proteinExistence type="predicted"/>
<organism evidence="2 3">
    <name type="scientific">Roseinatronobacter monicus</name>
    <dbReference type="NCBI Taxonomy" id="393481"/>
    <lineage>
        <taxon>Bacteria</taxon>
        <taxon>Pseudomonadati</taxon>
        <taxon>Pseudomonadota</taxon>
        <taxon>Alphaproteobacteria</taxon>
        <taxon>Rhodobacterales</taxon>
        <taxon>Paracoccaceae</taxon>
        <taxon>Roseinatronobacter</taxon>
    </lineage>
</organism>
<feature type="chain" id="PRO_5021981917" evidence="1">
    <location>
        <begin position="32"/>
        <end position="161"/>
    </location>
</feature>
<protein>
    <submittedName>
        <fullName evidence="2">Uncharacterized protein</fullName>
    </submittedName>
</protein>
<evidence type="ECO:0000313" key="2">
    <source>
        <dbReference type="EMBL" id="TQM89908.1"/>
    </source>
</evidence>
<dbReference type="Proteomes" id="UP000320582">
    <property type="component" value="Unassembled WGS sequence"/>
</dbReference>
<keyword evidence="3" id="KW-1185">Reference proteome</keyword>